<dbReference type="InterPro" id="IPR012340">
    <property type="entry name" value="NA-bd_OB-fold"/>
</dbReference>
<accession>A0A2U1NUU4</accession>
<dbReference type="STRING" id="35608.A0A2U1NUU4"/>
<dbReference type="Gene3D" id="1.20.1260.60">
    <property type="entry name" value="Vacuolar protein sorting-associated protein Ist1"/>
    <property type="match status" value="1"/>
</dbReference>
<evidence type="ECO:0000259" key="1">
    <source>
        <dbReference type="Pfam" id="PF08646"/>
    </source>
</evidence>
<dbReference type="EMBL" id="PKPP01002149">
    <property type="protein sequence ID" value="PWA77276.1"/>
    <property type="molecule type" value="Genomic_DNA"/>
</dbReference>
<evidence type="ECO:0000313" key="3">
    <source>
        <dbReference type="Proteomes" id="UP000245207"/>
    </source>
</evidence>
<evidence type="ECO:0000313" key="2">
    <source>
        <dbReference type="EMBL" id="PWA77276.1"/>
    </source>
</evidence>
<protein>
    <submittedName>
        <fullName evidence="2">Protein HGH1</fullName>
    </submittedName>
</protein>
<dbReference type="InterPro" id="IPR013955">
    <property type="entry name" value="Rep_factor-A_C"/>
</dbReference>
<dbReference type="Gene3D" id="2.40.50.140">
    <property type="entry name" value="Nucleic acid-binding proteins"/>
    <property type="match status" value="1"/>
</dbReference>
<dbReference type="AlphaFoldDB" id="A0A2U1NUU4"/>
<dbReference type="SUPFAM" id="SSF50249">
    <property type="entry name" value="Nucleic acid-binding proteins"/>
    <property type="match status" value="1"/>
</dbReference>
<dbReference type="Proteomes" id="UP000245207">
    <property type="component" value="Unassembled WGS sequence"/>
</dbReference>
<organism evidence="2 3">
    <name type="scientific">Artemisia annua</name>
    <name type="common">Sweet wormwood</name>
    <dbReference type="NCBI Taxonomy" id="35608"/>
    <lineage>
        <taxon>Eukaryota</taxon>
        <taxon>Viridiplantae</taxon>
        <taxon>Streptophyta</taxon>
        <taxon>Embryophyta</taxon>
        <taxon>Tracheophyta</taxon>
        <taxon>Spermatophyta</taxon>
        <taxon>Magnoliopsida</taxon>
        <taxon>eudicotyledons</taxon>
        <taxon>Gunneridae</taxon>
        <taxon>Pentapetalae</taxon>
        <taxon>asterids</taxon>
        <taxon>campanulids</taxon>
        <taxon>Asterales</taxon>
        <taxon>Asteraceae</taxon>
        <taxon>Asteroideae</taxon>
        <taxon>Anthemideae</taxon>
        <taxon>Artemisiinae</taxon>
        <taxon>Artemisia</taxon>
    </lineage>
</organism>
<keyword evidence="3" id="KW-1185">Reference proteome</keyword>
<dbReference type="InterPro" id="IPR042277">
    <property type="entry name" value="IST1-like"/>
</dbReference>
<reference evidence="2 3" key="1">
    <citation type="journal article" date="2018" name="Mol. Plant">
        <title>The genome of Artemisia annua provides insight into the evolution of Asteraceae family and artemisinin biosynthesis.</title>
        <authorList>
            <person name="Shen Q."/>
            <person name="Zhang L."/>
            <person name="Liao Z."/>
            <person name="Wang S."/>
            <person name="Yan T."/>
            <person name="Shi P."/>
            <person name="Liu M."/>
            <person name="Fu X."/>
            <person name="Pan Q."/>
            <person name="Wang Y."/>
            <person name="Lv Z."/>
            <person name="Lu X."/>
            <person name="Zhang F."/>
            <person name="Jiang W."/>
            <person name="Ma Y."/>
            <person name="Chen M."/>
            <person name="Hao X."/>
            <person name="Li L."/>
            <person name="Tang Y."/>
            <person name="Lv G."/>
            <person name="Zhou Y."/>
            <person name="Sun X."/>
            <person name="Brodelius P.E."/>
            <person name="Rose J.K.C."/>
            <person name="Tang K."/>
        </authorList>
    </citation>
    <scope>NUCLEOTIDE SEQUENCE [LARGE SCALE GENOMIC DNA]</scope>
    <source>
        <strain evidence="3">cv. Huhao1</strain>
        <tissue evidence="2">Leaf</tissue>
    </source>
</reference>
<comment type="caution">
    <text evidence="2">The sequence shown here is derived from an EMBL/GenBank/DDBJ whole genome shotgun (WGS) entry which is preliminary data.</text>
</comment>
<feature type="domain" description="Replication factor A C-terminal" evidence="1">
    <location>
        <begin position="114"/>
        <end position="202"/>
    </location>
</feature>
<name>A0A2U1NUU4_ARTAN</name>
<sequence>MTCPIDMKEAITIVIFAVPRCSDISKLADIQKQLHGMQLHSHMNRLSWRWILPRLCQLRIKPVNFKDCLRYLIKVYSEKDIIKMPLELGSALSLEREPVTDHVIRIQALEAIYLITFQEGWWYLGCRKCNKKVVKESQFVDLEDETKNFKASYKFFNSKFCLDIDFKFGVQDESGTISLSLFNEEVNAMVGTSAFKLCEKYGCKNDEDQNFPSGITIGWQEETEDNKTSVSRITVLEVGIQRLGSISSDFEDQG</sequence>
<dbReference type="Pfam" id="PF08646">
    <property type="entry name" value="Rep_fac-A_C"/>
    <property type="match status" value="1"/>
</dbReference>
<proteinExistence type="predicted"/>
<gene>
    <name evidence="2" type="ORF">CTI12_AA225430</name>
</gene>